<reference evidence="2 3" key="1">
    <citation type="journal article" date="2003" name="PLoS Biol.">
        <title>The genome sequence of Caenorhabditis briggsae: a platform for comparative genomics.</title>
        <authorList>
            <person name="Stein L.D."/>
            <person name="Bao Z."/>
            <person name="Blasiar D."/>
            <person name="Blumenthal T."/>
            <person name="Brent M.R."/>
            <person name="Chen N."/>
            <person name="Chinwalla A."/>
            <person name="Clarke L."/>
            <person name="Clee C."/>
            <person name="Coghlan A."/>
            <person name="Coulson A."/>
            <person name="D'Eustachio P."/>
            <person name="Fitch D.H."/>
            <person name="Fulton L.A."/>
            <person name="Fulton R.E."/>
            <person name="Griffiths-Jones S."/>
            <person name="Harris T.W."/>
            <person name="Hillier L.W."/>
            <person name="Kamath R."/>
            <person name="Kuwabara P.E."/>
            <person name="Mardis E.R."/>
            <person name="Marra M.A."/>
            <person name="Miner T.L."/>
            <person name="Minx P."/>
            <person name="Mullikin J.C."/>
            <person name="Plumb R.W."/>
            <person name="Rogers J."/>
            <person name="Schein J.E."/>
            <person name="Sohrmann M."/>
            <person name="Spieth J."/>
            <person name="Stajich J.E."/>
            <person name="Wei C."/>
            <person name="Willey D."/>
            <person name="Wilson R.K."/>
            <person name="Durbin R."/>
            <person name="Waterston R.H."/>
        </authorList>
    </citation>
    <scope>NUCLEOTIDE SEQUENCE [LARGE SCALE GENOMIC DNA]</scope>
    <source>
        <strain evidence="2 3">AF16</strain>
    </source>
</reference>
<evidence type="ECO:0000313" key="3">
    <source>
        <dbReference type="Proteomes" id="UP000008549"/>
    </source>
</evidence>
<dbReference type="CTD" id="68916707"/>
<feature type="compositionally biased region" description="Polar residues" evidence="1">
    <location>
        <begin position="93"/>
        <end position="111"/>
    </location>
</feature>
<evidence type="ECO:0000313" key="4">
    <source>
        <dbReference type="WormBase" id="CBG25212"/>
    </source>
</evidence>
<name>B6IJH0_CAEBR</name>
<dbReference type="STRING" id="6238.B6IJH0"/>
<keyword evidence="3" id="KW-1185">Reference proteome</keyword>
<sequence>MEFSCKIESTETFFFQLIANTEKYLGEKLNKMKDSAPKKNDVKGGDASQRLPKKHVCQKSHNSSEQSDKILVNHRSVKAKFCNLQRDNKKFFWNSNQKGRRSQASSSQPTKDLSCKAPTVPVIKDVQVEKTKVTPIHDQRKVIFLEENLFKKTPEKLETETAEPISVSQLETETTHSDVRIDEFIAIAVPDFLQMPSLPLSEATSHNVSVNANFVIESSEEILNNNPSSGKQVEDFTEVLENRAPTEKLPSPPLSEAASQNVSVNANFVFESFEGINNNAFPSDRQVEDVIQVLGNQASTENVCIEEKIELQAIGQTSNATGDIELCTERAVFATTYVASNSNRYKSIEMDLFKDKNDNHVLKTPPKAVKKPDSFIRTPSSGKSSIYCQLSPKVCSFAPKPVKERVPNQKLSISAMIDEMKKKNATEKINSYMMFLPEAFSDGTLTESTVKNLYGNFDVEVVKSHYNLNGERLGSGTISVPGNCHERIQNWAPDRKWRAIRMGLLKQRETSGTKVKLYLKLSGEWTPIKIVTCLQDSYHISDFTLIYDFNGLFAKAVTVFMAYENAQQLQKSFELSETMEPNLRVKILEILETSDKIHVQHKKF</sequence>
<dbReference type="GeneID" id="68916707"/>
<feature type="region of interest" description="Disordered" evidence="1">
    <location>
        <begin position="93"/>
        <end position="116"/>
    </location>
</feature>
<accession>B6IJH0</accession>
<dbReference type="KEGG" id="cbr:CBG_25212"/>
<reference evidence="2 3" key="2">
    <citation type="journal article" date="2011" name="PLoS Genet.">
        <title>Caenorhabditis briggsae recombinant inbred line genotypes reveal inter-strain incompatibility and the evolution of recombination.</title>
        <authorList>
            <person name="Ross J.A."/>
            <person name="Koboldt D.C."/>
            <person name="Staisch J.E."/>
            <person name="Chamberlin H.M."/>
            <person name="Gupta B.P."/>
            <person name="Miller R.D."/>
            <person name="Baird S.E."/>
            <person name="Haag E.S."/>
        </authorList>
    </citation>
    <scope>NUCLEOTIDE SEQUENCE [LARGE SCALE GENOMIC DNA]</scope>
    <source>
        <strain evidence="2 3">AF16</strain>
    </source>
</reference>
<protein>
    <submittedName>
        <fullName evidence="2">Protein CBG25212</fullName>
    </submittedName>
</protein>
<gene>
    <name evidence="2 4" type="ORF">CBG25212</name>
    <name evidence="2" type="ORF">CBG_25212</name>
</gene>
<proteinExistence type="predicted"/>
<feature type="region of interest" description="Disordered" evidence="1">
    <location>
        <begin position="32"/>
        <end position="70"/>
    </location>
</feature>
<feature type="compositionally biased region" description="Basic and acidic residues" evidence="1">
    <location>
        <begin position="32"/>
        <end position="44"/>
    </location>
</feature>
<organism evidence="2 3">
    <name type="scientific">Caenorhabditis briggsae</name>
    <dbReference type="NCBI Taxonomy" id="6238"/>
    <lineage>
        <taxon>Eukaryota</taxon>
        <taxon>Metazoa</taxon>
        <taxon>Ecdysozoa</taxon>
        <taxon>Nematoda</taxon>
        <taxon>Chromadorea</taxon>
        <taxon>Rhabditida</taxon>
        <taxon>Rhabditina</taxon>
        <taxon>Rhabditomorpha</taxon>
        <taxon>Rhabditoidea</taxon>
        <taxon>Rhabditidae</taxon>
        <taxon>Peloderinae</taxon>
        <taxon>Caenorhabditis</taxon>
    </lineage>
</organism>
<evidence type="ECO:0000256" key="1">
    <source>
        <dbReference type="SAM" id="MobiDB-lite"/>
    </source>
</evidence>
<dbReference type="RefSeq" id="XP_045099610.1">
    <property type="nucleotide sequence ID" value="XM_045243062.1"/>
</dbReference>
<dbReference type="AlphaFoldDB" id="B6IJH0"/>
<evidence type="ECO:0000313" key="2">
    <source>
        <dbReference type="EMBL" id="CAS00050.1"/>
    </source>
</evidence>
<dbReference type="eggNOG" id="ENOG502TINY">
    <property type="taxonomic scope" value="Eukaryota"/>
</dbReference>
<dbReference type="EMBL" id="HE600904">
    <property type="protein sequence ID" value="CAS00050.1"/>
    <property type="molecule type" value="Genomic_DNA"/>
</dbReference>
<dbReference type="InParanoid" id="B6IJH0"/>
<dbReference type="WormBase" id="CBG25212">
    <property type="protein sequence ID" value="CBP41178"/>
    <property type="gene ID" value="WBGene00086626"/>
</dbReference>
<dbReference type="Proteomes" id="UP000008549">
    <property type="component" value="Unassembled WGS sequence"/>
</dbReference>
<dbReference type="HOGENOM" id="CLU_452157_0_0_1"/>